<keyword evidence="2" id="KW-0804">Transcription</keyword>
<gene>
    <name evidence="4" type="ORF">N7517_001149</name>
</gene>
<name>A0A9W9SRB8_9EURO</name>
<evidence type="ECO:0000256" key="3">
    <source>
        <dbReference type="ARBA" id="ARBA00023242"/>
    </source>
</evidence>
<reference evidence="4" key="1">
    <citation type="submission" date="2022-12" db="EMBL/GenBank/DDBJ databases">
        <authorList>
            <person name="Petersen C."/>
        </authorList>
    </citation>
    <scope>NUCLEOTIDE SEQUENCE</scope>
    <source>
        <strain evidence="4">IBT 3081</strain>
    </source>
</reference>
<accession>A0A9W9SRB8</accession>
<evidence type="ECO:0000256" key="1">
    <source>
        <dbReference type="ARBA" id="ARBA00023015"/>
    </source>
</evidence>
<keyword evidence="1" id="KW-0805">Transcription regulation</keyword>
<keyword evidence="3" id="KW-0539">Nucleus</keyword>
<proteinExistence type="predicted"/>
<dbReference type="EMBL" id="JAPZBT010000001">
    <property type="protein sequence ID" value="KAJ5383238.1"/>
    <property type="molecule type" value="Genomic_DNA"/>
</dbReference>
<evidence type="ECO:0008006" key="6">
    <source>
        <dbReference type="Google" id="ProtNLM"/>
    </source>
</evidence>
<sequence length="567" mass="63579">MLSAPYSVLQQNGLKSPGSLLEIPSSSSHPVLIARHMLYIATFLQHLHPNLLGAINGLAESLHALMERLAGTAINLVTTNDELFGSIEGLECVMMESMYYHDGGNLRRSWMANRRAMAIAQMMNIHQSQSRAKYKVLVHKTKAHPQFMWFRIVSRDRNLCLMLGLTQGSFDQSMGTGISFRDDIPMGRLERMHCTLASRLLERNESDPCANDFVLTQHLDLELQKAGRSMPSKWWLMPNLDSVTDDDPQALFFDMGRLFNQLYHYNLLNQLHLPYMLRSSPERKYEYSRMTCVNASREVLLRFIMFRGYNKNKFCCRTVDFFALMAAITLLLAHLDSHRFSQTTNLLAHQYLSDRAMIEQAQVNMEQISRVNGDTLSAQSADLLYKLLAIDSETADGVSTESVSVQTPESAVLQSNENDNGVVRVQIPYFGIVRIARHGVVSREMVNAQPPISNGQPYAPLIGMHNAESSEAAVRDLGSGRFDGNAFPSSMAEADCTSVDSFNGLPAQLTSRYQDTVSDTLLQDYQDPELTAGVDDWAFQGVDLAFFDSIMRGLDNGNTSETWDNGP</sequence>
<dbReference type="Proteomes" id="UP001147752">
    <property type="component" value="Unassembled WGS sequence"/>
</dbReference>
<reference evidence="4" key="2">
    <citation type="journal article" date="2023" name="IMA Fungus">
        <title>Comparative genomic study of the Penicillium genus elucidates a diverse pangenome and 15 lateral gene transfer events.</title>
        <authorList>
            <person name="Petersen C."/>
            <person name="Sorensen T."/>
            <person name="Nielsen M.R."/>
            <person name="Sondergaard T.E."/>
            <person name="Sorensen J.L."/>
            <person name="Fitzpatrick D.A."/>
            <person name="Frisvad J.C."/>
            <person name="Nielsen K.L."/>
        </authorList>
    </citation>
    <scope>NUCLEOTIDE SEQUENCE</scope>
    <source>
        <strain evidence="4">IBT 3081</strain>
    </source>
</reference>
<organism evidence="4 5">
    <name type="scientific">Penicillium concentricum</name>
    <dbReference type="NCBI Taxonomy" id="293559"/>
    <lineage>
        <taxon>Eukaryota</taxon>
        <taxon>Fungi</taxon>
        <taxon>Dikarya</taxon>
        <taxon>Ascomycota</taxon>
        <taxon>Pezizomycotina</taxon>
        <taxon>Eurotiomycetes</taxon>
        <taxon>Eurotiomycetidae</taxon>
        <taxon>Eurotiales</taxon>
        <taxon>Aspergillaceae</taxon>
        <taxon>Penicillium</taxon>
    </lineage>
</organism>
<comment type="caution">
    <text evidence="4">The sequence shown here is derived from an EMBL/GenBank/DDBJ whole genome shotgun (WGS) entry which is preliminary data.</text>
</comment>
<evidence type="ECO:0000313" key="4">
    <source>
        <dbReference type="EMBL" id="KAJ5383238.1"/>
    </source>
</evidence>
<dbReference type="PANTHER" id="PTHR47840:SF1">
    <property type="entry name" value="ZN(II)2CYS6 TRANSCRIPTION FACTOR (EUROFUNG)"/>
    <property type="match status" value="1"/>
</dbReference>
<evidence type="ECO:0000256" key="2">
    <source>
        <dbReference type="ARBA" id="ARBA00023163"/>
    </source>
</evidence>
<protein>
    <recommendedName>
        <fullName evidence="6">Transcription factor domain-containing protein</fullName>
    </recommendedName>
</protein>
<keyword evidence="5" id="KW-1185">Reference proteome</keyword>
<dbReference type="RefSeq" id="XP_056583014.1">
    <property type="nucleotide sequence ID" value="XM_056718879.1"/>
</dbReference>
<dbReference type="PANTHER" id="PTHR47840">
    <property type="entry name" value="ZN(II)2CYS6 TRANSCRIPTION FACTOR (EUROFUNG)-RELATED"/>
    <property type="match status" value="1"/>
</dbReference>
<dbReference type="CDD" id="cd12148">
    <property type="entry name" value="fungal_TF_MHR"/>
    <property type="match status" value="1"/>
</dbReference>
<dbReference type="AlphaFoldDB" id="A0A9W9SRB8"/>
<dbReference type="OrthoDB" id="5392779at2759"/>
<evidence type="ECO:0000313" key="5">
    <source>
        <dbReference type="Proteomes" id="UP001147752"/>
    </source>
</evidence>
<dbReference type="GeneID" id="81458062"/>